<keyword evidence="2" id="KW-0521">NADP</keyword>
<dbReference type="Pfam" id="PF00106">
    <property type="entry name" value="adh_short"/>
    <property type="match status" value="1"/>
</dbReference>
<name>A0A0D1XUW2_9PEZI</name>
<dbReference type="InterPro" id="IPR002347">
    <property type="entry name" value="SDR_fam"/>
</dbReference>
<proteinExistence type="inferred from homology"/>
<dbReference type="SUPFAM" id="SSF51735">
    <property type="entry name" value="NAD(P)-binding Rossmann-fold domains"/>
    <property type="match status" value="1"/>
</dbReference>
<accession>A0A0D1XUW2</accession>
<dbReference type="OrthoDB" id="191139at2759"/>
<evidence type="ECO:0000313" key="6">
    <source>
        <dbReference type="Proteomes" id="UP000053259"/>
    </source>
</evidence>
<dbReference type="RefSeq" id="XP_016216405.1">
    <property type="nucleotide sequence ID" value="XM_016356099.1"/>
</dbReference>
<gene>
    <name evidence="5" type="ORF">PV09_02967</name>
</gene>
<dbReference type="HOGENOM" id="CLU_010194_9_0_1"/>
<evidence type="ECO:0000256" key="4">
    <source>
        <dbReference type="RuleBase" id="RU000363"/>
    </source>
</evidence>
<reference evidence="5 6" key="1">
    <citation type="submission" date="2015-01" db="EMBL/GenBank/DDBJ databases">
        <title>The Genome Sequence of Ochroconis gallopava CBS43764.</title>
        <authorList>
            <consortium name="The Broad Institute Genomics Platform"/>
            <person name="Cuomo C."/>
            <person name="de Hoog S."/>
            <person name="Gorbushina A."/>
            <person name="Stielow B."/>
            <person name="Teixiera M."/>
            <person name="Abouelleil A."/>
            <person name="Chapman S.B."/>
            <person name="Priest M."/>
            <person name="Young S.K."/>
            <person name="Wortman J."/>
            <person name="Nusbaum C."/>
            <person name="Birren B."/>
        </authorList>
    </citation>
    <scope>NUCLEOTIDE SEQUENCE [LARGE SCALE GENOMIC DNA]</scope>
    <source>
        <strain evidence="5 6">CBS 43764</strain>
    </source>
</reference>
<dbReference type="PRINTS" id="PR00081">
    <property type="entry name" value="GDHRDH"/>
</dbReference>
<dbReference type="GO" id="GO:0016491">
    <property type="term" value="F:oxidoreductase activity"/>
    <property type="evidence" value="ECO:0007669"/>
    <property type="project" value="UniProtKB-KW"/>
</dbReference>
<dbReference type="PANTHER" id="PTHR43963">
    <property type="entry name" value="CARBONYL REDUCTASE 1-RELATED"/>
    <property type="match status" value="1"/>
</dbReference>
<evidence type="ECO:0000256" key="2">
    <source>
        <dbReference type="ARBA" id="ARBA00022857"/>
    </source>
</evidence>
<dbReference type="InParanoid" id="A0A0D1XUW2"/>
<dbReference type="Gene3D" id="3.40.50.720">
    <property type="entry name" value="NAD(P)-binding Rossmann-like Domain"/>
    <property type="match status" value="1"/>
</dbReference>
<dbReference type="Proteomes" id="UP000053259">
    <property type="component" value="Unassembled WGS sequence"/>
</dbReference>
<keyword evidence="3" id="KW-0560">Oxidoreductase</keyword>
<evidence type="ECO:0000256" key="3">
    <source>
        <dbReference type="ARBA" id="ARBA00023002"/>
    </source>
</evidence>
<dbReference type="STRING" id="253628.A0A0D1XUW2"/>
<sequence>MTTTISMTMTTATTTTMMMTMTISSMRLCALRATSSILSRPRRGPLRAYSSHEDPSRRKVVIVTGANRGIGKAMCDLILKDDSVAPLTLYATSRAGGDVGLAPRRRDQTVLCPRLDVADAASVAALAAQVRRAGEPVDVLINNAGVNLDAAFSLENARATLDTNYRGTLEMCLAFLPLLRNDAGRIVNMSSVGSSLKTWGPELAARVRRIDTLGDVEALVQSYLAHVQAGTDVEAGFPARRSYSVSKAAVNLLTKILAAQHPDATINCCCPGWIDTSMGSLINNGKTRPPKTPEQGARIPLRLAFGDVKGISGAYWANDSVRSKEDGKPQDW</sequence>
<dbReference type="PANTHER" id="PTHR43963:SF6">
    <property type="entry name" value="CHAIN DEHYDROGENASE FAMILY PROTEIN, PUTATIVE (AFU_ORTHOLOGUE AFUA_3G15350)-RELATED"/>
    <property type="match status" value="1"/>
</dbReference>
<dbReference type="AlphaFoldDB" id="A0A0D1XUW2"/>
<dbReference type="GeneID" id="27310940"/>
<dbReference type="VEuPathDB" id="FungiDB:PV09_02967"/>
<protein>
    <submittedName>
        <fullName evidence="5">Uncharacterized protein</fullName>
    </submittedName>
</protein>
<dbReference type="Pfam" id="PF13561">
    <property type="entry name" value="adh_short_C2"/>
    <property type="match status" value="1"/>
</dbReference>
<dbReference type="EMBL" id="KN847535">
    <property type="protein sequence ID" value="KIW06536.1"/>
    <property type="molecule type" value="Genomic_DNA"/>
</dbReference>
<comment type="similarity">
    <text evidence="1 4">Belongs to the short-chain dehydrogenases/reductases (SDR) family.</text>
</comment>
<dbReference type="InterPro" id="IPR036291">
    <property type="entry name" value="NAD(P)-bd_dom_sf"/>
</dbReference>
<organism evidence="5 6">
    <name type="scientific">Verruconis gallopava</name>
    <dbReference type="NCBI Taxonomy" id="253628"/>
    <lineage>
        <taxon>Eukaryota</taxon>
        <taxon>Fungi</taxon>
        <taxon>Dikarya</taxon>
        <taxon>Ascomycota</taxon>
        <taxon>Pezizomycotina</taxon>
        <taxon>Dothideomycetes</taxon>
        <taxon>Pleosporomycetidae</taxon>
        <taxon>Venturiales</taxon>
        <taxon>Sympoventuriaceae</taxon>
        <taxon>Verruconis</taxon>
    </lineage>
</organism>
<dbReference type="PRINTS" id="PR00080">
    <property type="entry name" value="SDRFAMILY"/>
</dbReference>
<evidence type="ECO:0000313" key="5">
    <source>
        <dbReference type="EMBL" id="KIW06536.1"/>
    </source>
</evidence>
<evidence type="ECO:0000256" key="1">
    <source>
        <dbReference type="ARBA" id="ARBA00006484"/>
    </source>
</evidence>
<keyword evidence="6" id="KW-1185">Reference proteome</keyword>